<name>A0AAV9EYZ8_ACOCL</name>
<evidence type="ECO:0000259" key="1">
    <source>
        <dbReference type="Pfam" id="PF00931"/>
    </source>
</evidence>
<dbReference type="GO" id="GO:0043531">
    <property type="term" value="F:ADP binding"/>
    <property type="evidence" value="ECO:0007669"/>
    <property type="project" value="InterPro"/>
</dbReference>
<evidence type="ECO:0000313" key="3">
    <source>
        <dbReference type="Proteomes" id="UP001180020"/>
    </source>
</evidence>
<dbReference type="Gene3D" id="3.40.50.300">
    <property type="entry name" value="P-loop containing nucleotide triphosphate hydrolases"/>
    <property type="match status" value="1"/>
</dbReference>
<accession>A0AAV9EYZ8</accession>
<feature type="domain" description="NB-ARC" evidence="1">
    <location>
        <begin position="26"/>
        <end position="196"/>
    </location>
</feature>
<protein>
    <submittedName>
        <fullName evidence="2">Disease resistance RPP13-like protein 1</fullName>
    </submittedName>
</protein>
<dbReference type="InterPro" id="IPR002182">
    <property type="entry name" value="NB-ARC"/>
</dbReference>
<dbReference type="Gene3D" id="1.10.8.430">
    <property type="entry name" value="Helical domain of apoptotic protease-activating factors"/>
    <property type="match status" value="1"/>
</dbReference>
<dbReference type="AlphaFoldDB" id="A0AAV9EYZ8"/>
<keyword evidence="3" id="KW-1185">Reference proteome</keyword>
<dbReference type="Pfam" id="PF00931">
    <property type="entry name" value="NB-ARC"/>
    <property type="match status" value="1"/>
</dbReference>
<dbReference type="Proteomes" id="UP001180020">
    <property type="component" value="Unassembled WGS sequence"/>
</dbReference>
<comment type="caution">
    <text evidence="2">The sequence shown here is derived from an EMBL/GenBank/DDBJ whole genome shotgun (WGS) entry which is preliminary data.</text>
</comment>
<sequence length="233" mass="26693">MQPEVDDETETSSFIEESLVLGREIDKEKIVEELMQFKPKEKHIPVITIVGMVGVGKTTLAQNLYNDQRVTQYFELKMWIHVTRGSTVYKITKELLEIVTKQKCKISNMELMQRQLEYNLRGRRYLIVIDNMWNISQSDWKKLRYALDIGAMEGSKIIVTSQNANVARTMDVKLSHDLKILSVKDSWTLFCRCAFGDSSPDAHPELVSIGKKIVKMAEGLPLALIKLGGLLRF</sequence>
<reference evidence="2" key="1">
    <citation type="journal article" date="2023" name="Nat. Commun.">
        <title>Diploid and tetraploid genomes of Acorus and the evolution of monocots.</title>
        <authorList>
            <person name="Ma L."/>
            <person name="Liu K.W."/>
            <person name="Li Z."/>
            <person name="Hsiao Y.Y."/>
            <person name="Qi Y."/>
            <person name="Fu T."/>
            <person name="Tang G.D."/>
            <person name="Zhang D."/>
            <person name="Sun W.H."/>
            <person name="Liu D.K."/>
            <person name="Li Y."/>
            <person name="Chen G.Z."/>
            <person name="Liu X.D."/>
            <person name="Liao X.Y."/>
            <person name="Jiang Y.T."/>
            <person name="Yu X."/>
            <person name="Hao Y."/>
            <person name="Huang J."/>
            <person name="Zhao X.W."/>
            <person name="Ke S."/>
            <person name="Chen Y.Y."/>
            <person name="Wu W.L."/>
            <person name="Hsu J.L."/>
            <person name="Lin Y.F."/>
            <person name="Huang M.D."/>
            <person name="Li C.Y."/>
            <person name="Huang L."/>
            <person name="Wang Z.W."/>
            <person name="Zhao X."/>
            <person name="Zhong W.Y."/>
            <person name="Peng D.H."/>
            <person name="Ahmad S."/>
            <person name="Lan S."/>
            <person name="Zhang J.S."/>
            <person name="Tsai W.C."/>
            <person name="Van de Peer Y."/>
            <person name="Liu Z.J."/>
        </authorList>
    </citation>
    <scope>NUCLEOTIDE SEQUENCE</scope>
    <source>
        <strain evidence="2">CP</strain>
    </source>
</reference>
<dbReference type="PANTHER" id="PTHR36766">
    <property type="entry name" value="PLANT BROAD-SPECTRUM MILDEW RESISTANCE PROTEIN RPW8"/>
    <property type="match status" value="1"/>
</dbReference>
<dbReference type="EMBL" id="JAUJYO010000004">
    <property type="protein sequence ID" value="KAK1318164.1"/>
    <property type="molecule type" value="Genomic_DNA"/>
</dbReference>
<dbReference type="InterPro" id="IPR042197">
    <property type="entry name" value="Apaf_helical"/>
</dbReference>
<organism evidence="2 3">
    <name type="scientific">Acorus calamus</name>
    <name type="common">Sweet flag</name>
    <dbReference type="NCBI Taxonomy" id="4465"/>
    <lineage>
        <taxon>Eukaryota</taxon>
        <taxon>Viridiplantae</taxon>
        <taxon>Streptophyta</taxon>
        <taxon>Embryophyta</taxon>
        <taxon>Tracheophyta</taxon>
        <taxon>Spermatophyta</taxon>
        <taxon>Magnoliopsida</taxon>
        <taxon>Liliopsida</taxon>
        <taxon>Acoraceae</taxon>
        <taxon>Acorus</taxon>
    </lineage>
</organism>
<reference evidence="2" key="2">
    <citation type="submission" date="2023-06" db="EMBL/GenBank/DDBJ databases">
        <authorList>
            <person name="Ma L."/>
            <person name="Liu K.-W."/>
            <person name="Li Z."/>
            <person name="Hsiao Y.-Y."/>
            <person name="Qi Y."/>
            <person name="Fu T."/>
            <person name="Tang G."/>
            <person name="Zhang D."/>
            <person name="Sun W.-H."/>
            <person name="Liu D.-K."/>
            <person name="Li Y."/>
            <person name="Chen G.-Z."/>
            <person name="Liu X.-D."/>
            <person name="Liao X.-Y."/>
            <person name="Jiang Y.-T."/>
            <person name="Yu X."/>
            <person name="Hao Y."/>
            <person name="Huang J."/>
            <person name="Zhao X.-W."/>
            <person name="Ke S."/>
            <person name="Chen Y.-Y."/>
            <person name="Wu W.-L."/>
            <person name="Hsu J.-L."/>
            <person name="Lin Y.-F."/>
            <person name="Huang M.-D."/>
            <person name="Li C.-Y."/>
            <person name="Huang L."/>
            <person name="Wang Z.-W."/>
            <person name="Zhao X."/>
            <person name="Zhong W.-Y."/>
            <person name="Peng D.-H."/>
            <person name="Ahmad S."/>
            <person name="Lan S."/>
            <person name="Zhang J.-S."/>
            <person name="Tsai W.-C."/>
            <person name="Van De Peer Y."/>
            <person name="Liu Z.-J."/>
        </authorList>
    </citation>
    <scope>NUCLEOTIDE SEQUENCE</scope>
    <source>
        <strain evidence="2">CP</strain>
        <tissue evidence="2">Leaves</tissue>
    </source>
</reference>
<evidence type="ECO:0000313" key="2">
    <source>
        <dbReference type="EMBL" id="KAK1318164.1"/>
    </source>
</evidence>
<dbReference type="InterPro" id="IPR027417">
    <property type="entry name" value="P-loop_NTPase"/>
</dbReference>
<dbReference type="SUPFAM" id="SSF52540">
    <property type="entry name" value="P-loop containing nucleoside triphosphate hydrolases"/>
    <property type="match status" value="1"/>
</dbReference>
<dbReference type="PRINTS" id="PR00364">
    <property type="entry name" value="DISEASERSIST"/>
</dbReference>
<proteinExistence type="predicted"/>
<dbReference type="PANTHER" id="PTHR36766:SF40">
    <property type="entry name" value="DISEASE RESISTANCE PROTEIN RGA3"/>
    <property type="match status" value="1"/>
</dbReference>
<gene>
    <name evidence="2" type="primary">RPPL1</name>
    <name evidence="2" type="ORF">QJS10_CPB04g00406</name>
</gene>